<accession>A0A8F5MKG8</accession>
<name>A0A8F5MKG8_9VIRU</name>
<reference evidence="1" key="1">
    <citation type="submission" date="2021-04" db="EMBL/GenBank/DDBJ databases">
        <title>Genomes of microviruses identified in yellow-bellied marmot fecal samples.</title>
        <authorList>
            <person name="Varsani A."/>
            <person name="Kraberger S."/>
            <person name="Chatterjee A."/>
            <person name="Richet C."/>
            <person name="Fontenele R.S."/>
            <person name="Schmidlin K."/>
            <person name="Blumstein D.T."/>
        </authorList>
    </citation>
    <scope>NUCLEOTIDE SEQUENCE</scope>
    <source>
        <strain evidence="1">Mar60</strain>
    </source>
</reference>
<organism evidence="1">
    <name type="scientific">Microvirus mar60</name>
    <dbReference type="NCBI Taxonomy" id="2851197"/>
    <lineage>
        <taxon>Viruses</taxon>
        <taxon>Monodnaviria</taxon>
        <taxon>Sangervirae</taxon>
        <taxon>Phixviricota</taxon>
        <taxon>Malgrandaviricetes</taxon>
        <taxon>Petitvirales</taxon>
        <taxon>Microviridae</taxon>
    </lineage>
</organism>
<proteinExistence type="predicted"/>
<protein>
    <submittedName>
        <fullName evidence="1">Uncharacterized protein</fullName>
    </submittedName>
</protein>
<evidence type="ECO:0000313" key="1">
    <source>
        <dbReference type="EMBL" id="QXN75290.1"/>
    </source>
</evidence>
<dbReference type="EMBL" id="MZ089806">
    <property type="protein sequence ID" value="QXN75290.1"/>
    <property type="molecule type" value="Genomic_DNA"/>
</dbReference>
<sequence length="112" mass="12672">MNERLGKSIITSNCSSHRSIAGRRIMLINMKSKRGHYKAYFEDDPFRKITEGIWKVTAMYVNRNTGEIFKTGAIAANICLLQETQNLVKEIEKDGGVVIETKAVLINKVINK</sequence>